<dbReference type="OrthoDB" id="9793824at2"/>
<gene>
    <name evidence="8" type="ORF">EV148_101500</name>
</gene>
<evidence type="ECO:0000256" key="5">
    <source>
        <dbReference type="ARBA" id="ARBA00023136"/>
    </source>
</evidence>
<comment type="subcellular location">
    <subcellularLocation>
        <location evidence="1">Cell membrane</location>
        <topology evidence="1">Multi-pass membrane protein</topology>
    </subcellularLocation>
</comment>
<evidence type="ECO:0000259" key="7">
    <source>
        <dbReference type="Pfam" id="PF06271"/>
    </source>
</evidence>
<keyword evidence="9" id="KW-1185">Reference proteome</keyword>
<evidence type="ECO:0000256" key="4">
    <source>
        <dbReference type="ARBA" id="ARBA00022989"/>
    </source>
</evidence>
<dbReference type="GO" id="GO:0005886">
    <property type="term" value="C:plasma membrane"/>
    <property type="evidence" value="ECO:0007669"/>
    <property type="project" value="UniProtKB-SubCell"/>
</dbReference>
<evidence type="ECO:0000313" key="8">
    <source>
        <dbReference type="EMBL" id="TCO43081.1"/>
    </source>
</evidence>
<proteinExistence type="predicted"/>
<dbReference type="Pfam" id="PF06271">
    <property type="entry name" value="RDD"/>
    <property type="match status" value="1"/>
</dbReference>
<dbReference type="InterPro" id="IPR010432">
    <property type="entry name" value="RDD"/>
</dbReference>
<dbReference type="RefSeq" id="WP_131992924.1">
    <property type="nucleotide sequence ID" value="NZ_JACGXM010000002.1"/>
</dbReference>
<dbReference type="EMBL" id="SLWQ01000001">
    <property type="protein sequence ID" value="TCO43081.1"/>
    <property type="molecule type" value="Genomic_DNA"/>
</dbReference>
<feature type="transmembrane region" description="Helical" evidence="6">
    <location>
        <begin position="238"/>
        <end position="261"/>
    </location>
</feature>
<evidence type="ECO:0000256" key="1">
    <source>
        <dbReference type="ARBA" id="ARBA00004651"/>
    </source>
</evidence>
<dbReference type="AlphaFoldDB" id="A0A4R2IEI9"/>
<evidence type="ECO:0000256" key="2">
    <source>
        <dbReference type="ARBA" id="ARBA00022475"/>
    </source>
</evidence>
<sequence length="387" mass="41097">MEDSTYALVLTGDVLPGHAEEAVWPALAAYFRMDLDKLRTQLVARAPLAIKQGDDLGKLQTLQAGIAALGAEAEVCAPDGRPNLFVVLANTPRGPMPRVFVDDRIERGLWPARLSVAEVGSSAWRPYAELATPAPAAPADPPAAEFEANAFTSRDTTRAHRPTSKADHGHNLAAVATPTADAPQRLPAGETIHAGFWRRVAAALVDGLLIGLVMGALQVVIGLGAVGSLTGARDPTAALPALIGSILLFTALAFLGQWLYFALFECSAMQATPGKLAFDLKVVDELGQRIGFGRATGRYFGKIVSGAIFYVGFLMAGFTERKQALHDLMAATLVVFRDVQPGRPMPAARPPMPWYGWLINILLLGLPIAAIVFAMAMFPSLLASLQG</sequence>
<feature type="transmembrane region" description="Helical" evidence="6">
    <location>
        <begin position="200"/>
        <end position="226"/>
    </location>
</feature>
<evidence type="ECO:0000256" key="3">
    <source>
        <dbReference type="ARBA" id="ARBA00022692"/>
    </source>
</evidence>
<keyword evidence="5 6" id="KW-0472">Membrane</keyword>
<keyword evidence="2" id="KW-1003">Cell membrane</keyword>
<feature type="domain" description="RDD" evidence="7">
    <location>
        <begin position="194"/>
        <end position="330"/>
    </location>
</feature>
<feature type="transmembrane region" description="Helical" evidence="6">
    <location>
        <begin position="354"/>
        <end position="378"/>
    </location>
</feature>
<accession>A0A4R2IEI9</accession>
<evidence type="ECO:0000313" key="9">
    <source>
        <dbReference type="Proteomes" id="UP000294862"/>
    </source>
</evidence>
<protein>
    <submittedName>
        <fullName evidence="8">Putative RDD family membrane protein YckC</fullName>
    </submittedName>
</protein>
<dbReference type="PANTHER" id="PTHR36115">
    <property type="entry name" value="PROLINE-RICH ANTIGEN HOMOLOG-RELATED"/>
    <property type="match status" value="1"/>
</dbReference>
<keyword evidence="4 6" id="KW-1133">Transmembrane helix</keyword>
<reference evidence="8 9" key="1">
    <citation type="journal article" date="2015" name="Stand. Genomic Sci.">
        <title>Genomic Encyclopedia of Bacterial and Archaeal Type Strains, Phase III: the genomes of soil and plant-associated and newly described type strains.</title>
        <authorList>
            <person name="Whitman W.B."/>
            <person name="Woyke T."/>
            <person name="Klenk H.P."/>
            <person name="Zhou Y."/>
            <person name="Lilburn T.G."/>
            <person name="Beck B.J."/>
            <person name="De Vos P."/>
            <person name="Vandamme P."/>
            <person name="Eisen J.A."/>
            <person name="Garrity G."/>
            <person name="Hugenholtz P."/>
            <person name="Kyrpides N.C."/>
        </authorList>
    </citation>
    <scope>NUCLEOTIDE SEQUENCE [LARGE SCALE GENOMIC DNA]</scope>
    <source>
        <strain evidence="8 9">A3</strain>
    </source>
</reference>
<feature type="transmembrane region" description="Helical" evidence="6">
    <location>
        <begin position="299"/>
        <end position="319"/>
    </location>
</feature>
<name>A0A4R2IEI9_9GAMM</name>
<evidence type="ECO:0000256" key="6">
    <source>
        <dbReference type="SAM" id="Phobius"/>
    </source>
</evidence>
<dbReference type="Proteomes" id="UP000294862">
    <property type="component" value="Unassembled WGS sequence"/>
</dbReference>
<dbReference type="PANTHER" id="PTHR36115:SF6">
    <property type="entry name" value="PROLINE-RICH ANTIGEN HOMOLOG"/>
    <property type="match status" value="1"/>
</dbReference>
<comment type="caution">
    <text evidence="8">The sequence shown here is derived from an EMBL/GenBank/DDBJ whole genome shotgun (WGS) entry which is preliminary data.</text>
</comment>
<keyword evidence="3 6" id="KW-0812">Transmembrane</keyword>
<dbReference type="InterPro" id="IPR051791">
    <property type="entry name" value="Pra-immunoreactive"/>
</dbReference>
<organism evidence="8 9">
    <name type="scientific">Dokdonella fugitiva</name>
    <dbReference type="NCBI Taxonomy" id="328517"/>
    <lineage>
        <taxon>Bacteria</taxon>
        <taxon>Pseudomonadati</taxon>
        <taxon>Pseudomonadota</taxon>
        <taxon>Gammaproteobacteria</taxon>
        <taxon>Lysobacterales</taxon>
        <taxon>Rhodanobacteraceae</taxon>
        <taxon>Dokdonella</taxon>
    </lineage>
</organism>